<name>A0A4S4ES17_CAMSN</name>
<feature type="compositionally biased region" description="Polar residues" evidence="1">
    <location>
        <begin position="308"/>
        <end position="325"/>
    </location>
</feature>
<protein>
    <recommendedName>
        <fullName evidence="5">Protein EARLY FLOWERING 3</fullName>
    </recommendedName>
</protein>
<feature type="region of interest" description="Disordered" evidence="1">
    <location>
        <begin position="84"/>
        <end position="108"/>
    </location>
</feature>
<evidence type="ECO:0000256" key="1">
    <source>
        <dbReference type="SAM" id="MobiDB-lite"/>
    </source>
</evidence>
<dbReference type="PANTHER" id="PTHR34281">
    <property type="entry name" value="PROTEIN EARLY FLOWERING 3"/>
    <property type="match status" value="1"/>
</dbReference>
<feature type="region of interest" description="Disordered" evidence="1">
    <location>
        <begin position="22"/>
        <end position="51"/>
    </location>
</feature>
<reference evidence="3 4" key="1">
    <citation type="journal article" date="2018" name="Proc. Natl. Acad. Sci. U.S.A.">
        <title>Draft genome sequence of Camellia sinensis var. sinensis provides insights into the evolution of the tea genome and tea quality.</title>
        <authorList>
            <person name="Wei C."/>
            <person name="Yang H."/>
            <person name="Wang S."/>
            <person name="Zhao J."/>
            <person name="Liu C."/>
            <person name="Gao L."/>
            <person name="Xia E."/>
            <person name="Lu Y."/>
            <person name="Tai Y."/>
            <person name="She G."/>
            <person name="Sun J."/>
            <person name="Cao H."/>
            <person name="Tong W."/>
            <person name="Gao Q."/>
            <person name="Li Y."/>
            <person name="Deng W."/>
            <person name="Jiang X."/>
            <person name="Wang W."/>
            <person name="Chen Q."/>
            <person name="Zhang S."/>
            <person name="Li H."/>
            <person name="Wu J."/>
            <person name="Wang P."/>
            <person name="Li P."/>
            <person name="Shi C."/>
            <person name="Zheng F."/>
            <person name="Jian J."/>
            <person name="Huang B."/>
            <person name="Shan D."/>
            <person name="Shi M."/>
            <person name="Fang C."/>
            <person name="Yue Y."/>
            <person name="Li F."/>
            <person name="Li D."/>
            <person name="Wei S."/>
            <person name="Han B."/>
            <person name="Jiang C."/>
            <person name="Yin Y."/>
            <person name="Xia T."/>
            <person name="Zhang Z."/>
            <person name="Bennetzen J.L."/>
            <person name="Zhao S."/>
            <person name="Wan X."/>
        </authorList>
    </citation>
    <scope>NUCLEOTIDE SEQUENCE [LARGE SCALE GENOMIC DNA]</scope>
    <source>
        <strain evidence="4">cv. Shuchazao</strain>
        <tissue evidence="3">Leaf</tissue>
    </source>
</reference>
<evidence type="ECO:0008006" key="5">
    <source>
        <dbReference type="Google" id="ProtNLM"/>
    </source>
</evidence>
<evidence type="ECO:0000256" key="2">
    <source>
        <dbReference type="SAM" id="SignalP"/>
    </source>
</evidence>
<dbReference type="PANTHER" id="PTHR34281:SF2">
    <property type="entry name" value="PROTEIN EARLY FLOWERING 3"/>
    <property type="match status" value="1"/>
</dbReference>
<comment type="caution">
    <text evidence="3">The sequence shown here is derived from an EMBL/GenBank/DDBJ whole genome shotgun (WGS) entry which is preliminary data.</text>
</comment>
<dbReference type="EMBL" id="SDRB02002592">
    <property type="protein sequence ID" value="THG19155.1"/>
    <property type="molecule type" value="Genomic_DNA"/>
</dbReference>
<accession>A0A4S4ES17</accession>
<feature type="chain" id="PRO_5020521152" description="Protein EARLY FLOWERING 3" evidence="2">
    <location>
        <begin position="20"/>
        <end position="399"/>
    </location>
</feature>
<evidence type="ECO:0000313" key="4">
    <source>
        <dbReference type="Proteomes" id="UP000306102"/>
    </source>
</evidence>
<dbReference type="InterPro" id="IPR039319">
    <property type="entry name" value="ELF3-like"/>
</dbReference>
<dbReference type="AlphaFoldDB" id="A0A4S4ES17"/>
<keyword evidence="4" id="KW-1185">Reference proteome</keyword>
<gene>
    <name evidence="3" type="ORF">TEA_009792</name>
</gene>
<proteinExistence type="predicted"/>
<dbReference type="Proteomes" id="UP000306102">
    <property type="component" value="Unassembled WGS sequence"/>
</dbReference>
<feature type="region of interest" description="Disordered" evidence="1">
    <location>
        <begin position="308"/>
        <end position="328"/>
    </location>
</feature>
<dbReference type="STRING" id="542762.A0A4S4ES17"/>
<evidence type="ECO:0000313" key="3">
    <source>
        <dbReference type="EMBL" id="THG19155.1"/>
    </source>
</evidence>
<keyword evidence="2" id="KW-0732">Signal</keyword>
<feature type="signal peptide" evidence="2">
    <location>
        <begin position="1"/>
        <end position="19"/>
    </location>
</feature>
<sequence>MLVICGNVLVWLWCWHNSSDPTADDSRGTNHEGMFFPPHLQRSTHPAGKSYAGYSDFNSPLTPLEHDEEDFMVPIFVQLEIGQDQRKNSNGIDREDDEPVRGIENGHSSILSRDSCLEELGSPNNPTFESGYHEDNRCESLQIAKGDREDDASETSMVDSIPGLDMSPDDVVGIIGQKQFWKARRAIVNQQRVFAVQVFELHRLIKCFLGKPLKGSSPKKLPIENVVKPSPHIVKHKDDSRNPNRKMECLAENGVRKTFCSSEQNFSQPSNYRLFSEQGVSPWGFHQSPGHQWLVLKSGAISNDVKQPASSESEFLGSTASSSGERAQEFGSKRRNVLTLFPTSPIPVVHFAEGSAELQDTCQPTRVIKVVPRNARSATESTARIFQSIQEERKQCDSF</sequence>
<dbReference type="GO" id="GO:2000028">
    <property type="term" value="P:regulation of photoperiodism, flowering"/>
    <property type="evidence" value="ECO:0007669"/>
    <property type="project" value="InterPro"/>
</dbReference>
<feature type="region of interest" description="Disordered" evidence="1">
    <location>
        <begin position="144"/>
        <end position="163"/>
    </location>
</feature>
<organism evidence="3 4">
    <name type="scientific">Camellia sinensis var. sinensis</name>
    <name type="common">China tea</name>
    <dbReference type="NCBI Taxonomy" id="542762"/>
    <lineage>
        <taxon>Eukaryota</taxon>
        <taxon>Viridiplantae</taxon>
        <taxon>Streptophyta</taxon>
        <taxon>Embryophyta</taxon>
        <taxon>Tracheophyta</taxon>
        <taxon>Spermatophyta</taxon>
        <taxon>Magnoliopsida</taxon>
        <taxon>eudicotyledons</taxon>
        <taxon>Gunneridae</taxon>
        <taxon>Pentapetalae</taxon>
        <taxon>asterids</taxon>
        <taxon>Ericales</taxon>
        <taxon>Theaceae</taxon>
        <taxon>Camellia</taxon>
    </lineage>
</organism>